<dbReference type="NCBIfam" id="TIGR01431">
    <property type="entry name" value="adm_rel"/>
    <property type="match status" value="1"/>
</dbReference>
<evidence type="ECO:0000256" key="6">
    <source>
        <dbReference type="ARBA" id="ARBA00022723"/>
    </source>
</evidence>
<dbReference type="Pfam" id="PF00962">
    <property type="entry name" value="A_deaminase"/>
    <property type="match status" value="1"/>
</dbReference>
<dbReference type="GO" id="GO:0004000">
    <property type="term" value="F:adenosine deaminase activity"/>
    <property type="evidence" value="ECO:0007669"/>
    <property type="project" value="InterPro"/>
</dbReference>
<evidence type="ECO:0000313" key="11">
    <source>
        <dbReference type="EMBL" id="CAL1548824.1"/>
    </source>
</evidence>
<dbReference type="GO" id="GO:0006154">
    <property type="term" value="P:adenosine catabolic process"/>
    <property type="evidence" value="ECO:0007669"/>
    <property type="project" value="InterPro"/>
</dbReference>
<evidence type="ECO:0000313" key="12">
    <source>
        <dbReference type="Proteomes" id="UP001497497"/>
    </source>
</evidence>
<reference evidence="11 12" key="1">
    <citation type="submission" date="2024-04" db="EMBL/GenBank/DDBJ databases">
        <authorList>
            <consortium name="Genoscope - CEA"/>
            <person name="William W."/>
        </authorList>
    </citation>
    <scope>NUCLEOTIDE SEQUENCE [LARGE SCALE GENOMIC DNA]</scope>
</reference>
<dbReference type="EMBL" id="CAXITT010001789">
    <property type="protein sequence ID" value="CAL1548824.1"/>
    <property type="molecule type" value="Genomic_DNA"/>
</dbReference>
<dbReference type="PANTHER" id="PTHR11409:SF39">
    <property type="entry name" value="ADENOSINE DEAMINASE 2"/>
    <property type="match status" value="1"/>
</dbReference>
<dbReference type="SUPFAM" id="SSF51556">
    <property type="entry name" value="Metallo-dependent hydrolases"/>
    <property type="match status" value="1"/>
</dbReference>
<evidence type="ECO:0000259" key="10">
    <source>
        <dbReference type="Pfam" id="PF00962"/>
    </source>
</evidence>
<evidence type="ECO:0000256" key="4">
    <source>
        <dbReference type="ARBA" id="ARBA00012784"/>
    </source>
</evidence>
<keyword evidence="12" id="KW-1185">Reference proteome</keyword>
<dbReference type="PANTHER" id="PTHR11409">
    <property type="entry name" value="ADENOSINE DEAMINASE"/>
    <property type="match status" value="1"/>
</dbReference>
<comment type="similarity">
    <text evidence="3">Belongs to the metallo-dependent hydrolases superfamily. Adenosine and AMP deaminases family. ADGF subfamily.</text>
</comment>
<dbReference type="InterPro" id="IPR006330">
    <property type="entry name" value="Ado/ade_deaminase"/>
</dbReference>
<evidence type="ECO:0000256" key="8">
    <source>
        <dbReference type="ARBA" id="ARBA00022801"/>
    </source>
</evidence>
<dbReference type="FunFam" id="3.20.20.140:FF:000017">
    <property type="entry name" value="Adenosine deaminase 2"/>
    <property type="match status" value="1"/>
</dbReference>
<evidence type="ECO:0000256" key="7">
    <source>
        <dbReference type="ARBA" id="ARBA00022729"/>
    </source>
</evidence>
<dbReference type="GO" id="GO:0046103">
    <property type="term" value="P:inosine biosynthetic process"/>
    <property type="evidence" value="ECO:0007669"/>
    <property type="project" value="TreeGrafter"/>
</dbReference>
<dbReference type="EC" id="3.5.4.4" evidence="4"/>
<protein>
    <recommendedName>
        <fullName evidence="4">adenosine deaminase</fullName>
        <ecNumber evidence="4">3.5.4.4</ecNumber>
    </recommendedName>
</protein>
<comment type="cofactor">
    <cofactor evidence="1">
        <name>Zn(2+)</name>
        <dbReference type="ChEBI" id="CHEBI:29105"/>
    </cofactor>
</comment>
<dbReference type="Gene3D" id="3.20.20.140">
    <property type="entry name" value="Metal-dependent hydrolases"/>
    <property type="match status" value="1"/>
</dbReference>
<evidence type="ECO:0000256" key="5">
    <source>
        <dbReference type="ARBA" id="ARBA00022525"/>
    </source>
</evidence>
<dbReference type="Proteomes" id="UP001497497">
    <property type="component" value="Unassembled WGS sequence"/>
</dbReference>
<organism evidence="11 12">
    <name type="scientific">Lymnaea stagnalis</name>
    <name type="common">Great pond snail</name>
    <name type="synonym">Helix stagnalis</name>
    <dbReference type="NCBI Taxonomy" id="6523"/>
    <lineage>
        <taxon>Eukaryota</taxon>
        <taxon>Metazoa</taxon>
        <taxon>Spiralia</taxon>
        <taxon>Lophotrochozoa</taxon>
        <taxon>Mollusca</taxon>
        <taxon>Gastropoda</taxon>
        <taxon>Heterobranchia</taxon>
        <taxon>Euthyneura</taxon>
        <taxon>Panpulmonata</taxon>
        <taxon>Hygrophila</taxon>
        <taxon>Lymnaeoidea</taxon>
        <taxon>Lymnaeidae</taxon>
        <taxon>Lymnaea</taxon>
    </lineage>
</organism>
<evidence type="ECO:0000256" key="3">
    <source>
        <dbReference type="ARBA" id="ARBA00006083"/>
    </source>
</evidence>
<dbReference type="InterPro" id="IPR006331">
    <property type="entry name" value="ADGF"/>
</dbReference>
<evidence type="ECO:0000256" key="1">
    <source>
        <dbReference type="ARBA" id="ARBA00001947"/>
    </source>
</evidence>
<feature type="domain" description="Adenosine deaminase" evidence="10">
    <location>
        <begin position="3"/>
        <end position="269"/>
    </location>
</feature>
<dbReference type="InterPro" id="IPR032466">
    <property type="entry name" value="Metal_Hydrolase"/>
</dbReference>
<dbReference type="AlphaFoldDB" id="A0AAV2IVA6"/>
<keyword evidence="5" id="KW-0964">Secreted</keyword>
<dbReference type="InterPro" id="IPR001365">
    <property type="entry name" value="A_deaminase_dom"/>
</dbReference>
<proteinExistence type="inferred from homology"/>
<keyword evidence="7" id="KW-0732">Signal</keyword>
<dbReference type="GO" id="GO:0046872">
    <property type="term" value="F:metal ion binding"/>
    <property type="evidence" value="ECO:0007669"/>
    <property type="project" value="UniProtKB-KW"/>
</dbReference>
<keyword evidence="6" id="KW-0479">Metal-binding</keyword>
<comment type="subcellular location">
    <subcellularLocation>
        <location evidence="2">Secreted</location>
    </subcellularLocation>
</comment>
<keyword evidence="8" id="KW-0378">Hydrolase</keyword>
<name>A0AAV2IVA6_LYMST</name>
<gene>
    <name evidence="11" type="ORF">GSLYS_00022141001</name>
</gene>
<comment type="catalytic activity">
    <reaction evidence="9">
        <text>adenosine + H2O + H(+) = inosine + NH4(+)</text>
        <dbReference type="Rhea" id="RHEA:24408"/>
        <dbReference type="ChEBI" id="CHEBI:15377"/>
        <dbReference type="ChEBI" id="CHEBI:15378"/>
        <dbReference type="ChEBI" id="CHEBI:16335"/>
        <dbReference type="ChEBI" id="CHEBI:17596"/>
        <dbReference type="ChEBI" id="CHEBI:28938"/>
        <dbReference type="EC" id="3.5.4.4"/>
    </reaction>
</comment>
<accession>A0AAV2IVA6</accession>
<evidence type="ECO:0000256" key="2">
    <source>
        <dbReference type="ARBA" id="ARBA00004613"/>
    </source>
</evidence>
<evidence type="ECO:0000256" key="9">
    <source>
        <dbReference type="ARBA" id="ARBA00047764"/>
    </source>
</evidence>
<sequence>MVWRTLEEFREANVLYLEIRGSFTGLSELDGTVHDMRYGVLLVKNISDEFVKKYPDFIGVKVIPSGLRNKQVSQILEEVKTTMALHKEFPDVVSGYDLSGNEALYKPLSYYSEALLYPSQQDPPYHLPYFFHAGETPWQGTETGFNLADAILLNATRVGHAYALSKHPKFLKLILQKGIPVEVQPISNQVLRLVSDFRNHPMVSLMAQNLSLVISCDDRTTMESAPLSHDFFVAFTAMSSEDADLTLLKQLAINSIKFSTLDPKEKEKAMQLWQTQWNTFIADVVHQSGLVPSPTVRHNMAARCSQNSGATLFAFVAVVILNKI</sequence>
<dbReference type="GO" id="GO:0005615">
    <property type="term" value="C:extracellular space"/>
    <property type="evidence" value="ECO:0007669"/>
    <property type="project" value="InterPro"/>
</dbReference>
<comment type="caution">
    <text evidence="11">The sequence shown here is derived from an EMBL/GenBank/DDBJ whole genome shotgun (WGS) entry which is preliminary data.</text>
</comment>